<feature type="transmembrane region" description="Helical" evidence="12">
    <location>
        <begin position="104"/>
        <end position="123"/>
    </location>
</feature>
<keyword evidence="8 12" id="KW-0472">Membrane</keyword>
<keyword evidence="7" id="KW-0443">Lipid metabolism</keyword>
<organism evidence="13 14">
    <name type="scientific">Ruminiclostridium cellobioparum subsp. termitidis CT1112</name>
    <dbReference type="NCBI Taxonomy" id="1195236"/>
    <lineage>
        <taxon>Bacteria</taxon>
        <taxon>Bacillati</taxon>
        <taxon>Bacillota</taxon>
        <taxon>Clostridia</taxon>
        <taxon>Eubacteriales</taxon>
        <taxon>Oscillospiraceae</taxon>
        <taxon>Ruminiclostridium</taxon>
    </lineage>
</organism>
<dbReference type="Proteomes" id="UP000014155">
    <property type="component" value="Unassembled WGS sequence"/>
</dbReference>
<comment type="caution">
    <text evidence="13">The sequence shown here is derived from an EMBL/GenBank/DDBJ whole genome shotgun (WGS) entry which is preliminary data.</text>
</comment>
<dbReference type="PATRIC" id="fig|1195236.3.peg.2409"/>
<dbReference type="eggNOG" id="COG0558">
    <property type="taxonomic scope" value="Bacteria"/>
</dbReference>
<evidence type="ECO:0000256" key="11">
    <source>
        <dbReference type="RuleBase" id="RU003750"/>
    </source>
</evidence>
<dbReference type="GO" id="GO:0008444">
    <property type="term" value="F:CDP-diacylglycerol-glycerol-3-phosphate 3-phosphatidyltransferase activity"/>
    <property type="evidence" value="ECO:0007669"/>
    <property type="project" value="UniProtKB-EC"/>
</dbReference>
<reference evidence="13 14" key="1">
    <citation type="journal article" date="2013" name="Genome Announc.">
        <title>Draft Genome Sequence of the Cellulolytic, Mesophilic, Anaerobic Bacterium Clostridium termitidis Strain CT1112 (DSM 5398).</title>
        <authorList>
            <person name="Lal S."/>
            <person name="Ramachandran U."/>
            <person name="Zhang X."/>
            <person name="Munir R."/>
            <person name="Sparling R."/>
            <person name="Levin D.B."/>
        </authorList>
    </citation>
    <scope>NUCLEOTIDE SEQUENCE [LARGE SCALE GENOMIC DNA]</scope>
    <source>
        <strain evidence="13 14">CT1112</strain>
    </source>
</reference>
<evidence type="ECO:0000256" key="10">
    <source>
        <dbReference type="ARBA" id="ARBA00023264"/>
    </source>
</evidence>
<dbReference type="InterPro" id="IPR050324">
    <property type="entry name" value="CDP-alcohol_PTase-I"/>
</dbReference>
<dbReference type="EC" id="2.7.8.5" evidence="13"/>
<dbReference type="GO" id="GO:0008654">
    <property type="term" value="P:phospholipid biosynthetic process"/>
    <property type="evidence" value="ECO:0007669"/>
    <property type="project" value="UniProtKB-KW"/>
</dbReference>
<comment type="subcellular location">
    <subcellularLocation>
        <location evidence="1">Membrane</location>
        <topology evidence="1">Multi-pass membrane protein</topology>
    </subcellularLocation>
</comment>
<dbReference type="InterPro" id="IPR000462">
    <property type="entry name" value="CDP-OH_P_trans"/>
</dbReference>
<evidence type="ECO:0000256" key="6">
    <source>
        <dbReference type="ARBA" id="ARBA00022989"/>
    </source>
</evidence>
<evidence type="ECO:0000256" key="2">
    <source>
        <dbReference type="ARBA" id="ARBA00010441"/>
    </source>
</evidence>
<evidence type="ECO:0000313" key="13">
    <source>
        <dbReference type="EMBL" id="EMS72007.1"/>
    </source>
</evidence>
<evidence type="ECO:0000256" key="5">
    <source>
        <dbReference type="ARBA" id="ARBA00022692"/>
    </source>
</evidence>
<protein>
    <submittedName>
        <fullName evidence="13">Phosphatidylglycerophosphate synthase</fullName>
        <ecNumber evidence="13">2.7.8.5</ecNumber>
    </submittedName>
</protein>
<keyword evidence="9" id="KW-0594">Phospholipid biosynthesis</keyword>
<dbReference type="PANTHER" id="PTHR14269">
    <property type="entry name" value="CDP-DIACYLGLYCEROL--GLYCEROL-3-PHOSPHATE 3-PHOSPHATIDYLTRANSFERASE-RELATED"/>
    <property type="match status" value="1"/>
</dbReference>
<evidence type="ECO:0000256" key="4">
    <source>
        <dbReference type="ARBA" id="ARBA00022679"/>
    </source>
</evidence>
<evidence type="ECO:0000256" key="8">
    <source>
        <dbReference type="ARBA" id="ARBA00023136"/>
    </source>
</evidence>
<dbReference type="Gene3D" id="1.20.120.1760">
    <property type="match status" value="1"/>
</dbReference>
<comment type="similarity">
    <text evidence="2 11">Belongs to the CDP-alcohol phosphatidyltransferase class-I family.</text>
</comment>
<dbReference type="Pfam" id="PF01066">
    <property type="entry name" value="CDP-OH_P_transf"/>
    <property type="match status" value="1"/>
</dbReference>
<accession>S0FJP4</accession>
<evidence type="ECO:0000256" key="12">
    <source>
        <dbReference type="SAM" id="Phobius"/>
    </source>
</evidence>
<keyword evidence="10" id="KW-1208">Phospholipid metabolism</keyword>
<dbReference type="PROSITE" id="PS00379">
    <property type="entry name" value="CDP_ALCOHOL_P_TRANSF"/>
    <property type="match status" value="1"/>
</dbReference>
<name>S0FJP4_RUMCE</name>
<feature type="transmembrane region" description="Helical" evidence="12">
    <location>
        <begin position="135"/>
        <end position="152"/>
    </location>
</feature>
<evidence type="ECO:0000256" key="9">
    <source>
        <dbReference type="ARBA" id="ARBA00023209"/>
    </source>
</evidence>
<dbReference type="GO" id="GO:0016020">
    <property type="term" value="C:membrane"/>
    <property type="evidence" value="ECO:0007669"/>
    <property type="project" value="UniProtKB-SubCell"/>
</dbReference>
<keyword evidence="5 12" id="KW-0812">Transmembrane</keyword>
<evidence type="ECO:0000313" key="14">
    <source>
        <dbReference type="Proteomes" id="UP000014155"/>
    </source>
</evidence>
<evidence type="ECO:0000256" key="1">
    <source>
        <dbReference type="ARBA" id="ARBA00004141"/>
    </source>
</evidence>
<dbReference type="InterPro" id="IPR043130">
    <property type="entry name" value="CDP-OH_PTrfase_TM_dom"/>
</dbReference>
<dbReference type="AlphaFoldDB" id="S0FJP4"/>
<sequence>MSQNTAKNAAKTAAPGRIARAIPNCLSITRIVLALCLIAIKPLSITFYIIYVLCGISDMLDGFIARKTGASSPIGARLDSAADLVMVAVLFFKLYPIISIPAQIVIWILLVFVIRIISMAIVFLKYKSFAILHTYSNKVTGLLLFLIPIFLLNYSSNWWMYVICGIANLSAAEELMIHLTSKELQPDRKSIFL</sequence>
<dbReference type="RefSeq" id="WP_004625519.1">
    <property type="nucleotide sequence ID" value="NZ_AORV01000031.1"/>
</dbReference>
<gene>
    <name evidence="13" type="ORF">CTER_2105</name>
</gene>
<keyword evidence="14" id="KW-1185">Reference proteome</keyword>
<dbReference type="InterPro" id="IPR048254">
    <property type="entry name" value="CDP_ALCOHOL_P_TRANSF_CS"/>
</dbReference>
<keyword evidence="3" id="KW-0444">Lipid biosynthesis</keyword>
<keyword evidence="4 11" id="KW-0808">Transferase</keyword>
<dbReference type="EMBL" id="AORV01000031">
    <property type="protein sequence ID" value="EMS72007.1"/>
    <property type="molecule type" value="Genomic_DNA"/>
</dbReference>
<evidence type="ECO:0000256" key="7">
    <source>
        <dbReference type="ARBA" id="ARBA00023098"/>
    </source>
</evidence>
<keyword evidence="6 12" id="KW-1133">Transmembrane helix</keyword>
<proteinExistence type="inferred from homology"/>
<dbReference type="STRING" id="1195236.CTER_2105"/>
<evidence type="ECO:0000256" key="3">
    <source>
        <dbReference type="ARBA" id="ARBA00022516"/>
    </source>
</evidence>